<evidence type="ECO:0000256" key="9">
    <source>
        <dbReference type="PIRSR" id="PIRSR614732-2"/>
    </source>
</evidence>
<feature type="binding site" evidence="9">
    <location>
        <position position="63"/>
    </location>
    <ligand>
        <name>substrate</name>
    </ligand>
</feature>
<comment type="pathway">
    <text evidence="1 10">Pyrimidine metabolism; UMP biosynthesis via de novo pathway; UMP from orotate: step 2/2.</text>
</comment>
<keyword evidence="7 10" id="KW-0456">Lyase</keyword>
<proteinExistence type="inferred from homology"/>
<evidence type="ECO:0000313" key="14">
    <source>
        <dbReference type="Proteomes" id="UP000225277"/>
    </source>
</evidence>
<dbReference type="PANTHER" id="PTHR19278">
    <property type="entry name" value="OROTATE PHOSPHORIBOSYLTRANSFERASE"/>
    <property type="match status" value="1"/>
</dbReference>
<dbReference type="InterPro" id="IPR018089">
    <property type="entry name" value="OMPdecase_AS"/>
</dbReference>
<feature type="domain" description="Orotidine 5'-phosphate decarboxylase" evidence="12">
    <location>
        <begin position="35"/>
        <end position="361"/>
    </location>
</feature>
<feature type="binding site" evidence="9">
    <location>
        <position position="265"/>
    </location>
    <ligand>
        <name>substrate</name>
    </ligand>
</feature>
<evidence type="ECO:0000256" key="4">
    <source>
        <dbReference type="ARBA" id="ARBA00021923"/>
    </source>
</evidence>
<dbReference type="Pfam" id="PF00215">
    <property type="entry name" value="OMPdecase"/>
    <property type="match status" value="1"/>
</dbReference>
<dbReference type="GO" id="GO:0006207">
    <property type="term" value="P:'de novo' pyrimidine nucleobase biosynthetic process"/>
    <property type="evidence" value="ECO:0007669"/>
    <property type="project" value="InterPro"/>
</dbReference>
<dbReference type="InterPro" id="IPR011060">
    <property type="entry name" value="RibuloseP-bd_barrel"/>
</dbReference>
<evidence type="ECO:0000256" key="11">
    <source>
        <dbReference type="SAM" id="MobiDB-lite"/>
    </source>
</evidence>
<dbReference type="CDD" id="cd04725">
    <property type="entry name" value="OMP_decarboxylase_like"/>
    <property type="match status" value="1"/>
</dbReference>
<accession>A0A2D3UTL4</accession>
<feature type="compositionally biased region" description="Acidic residues" evidence="11">
    <location>
        <begin position="166"/>
        <end position="178"/>
    </location>
</feature>
<dbReference type="SMART" id="SM00934">
    <property type="entry name" value="OMPdecase"/>
    <property type="match status" value="1"/>
</dbReference>
<evidence type="ECO:0000256" key="7">
    <source>
        <dbReference type="ARBA" id="ARBA00023239"/>
    </source>
</evidence>
<feature type="binding site" evidence="9">
    <location>
        <position position="346"/>
    </location>
    <ligand>
        <name>substrate</name>
    </ligand>
</feature>
<feature type="region of interest" description="Disordered" evidence="11">
    <location>
        <begin position="157"/>
        <end position="250"/>
    </location>
</feature>
<dbReference type="OrthoDB" id="10263753at2759"/>
<evidence type="ECO:0000256" key="8">
    <source>
        <dbReference type="PIRSR" id="PIRSR614732-1"/>
    </source>
</evidence>
<dbReference type="GO" id="GO:0004590">
    <property type="term" value="F:orotidine-5'-phosphate decarboxylase activity"/>
    <property type="evidence" value="ECO:0007669"/>
    <property type="project" value="UniProtKB-EC"/>
</dbReference>
<feature type="binding site" evidence="9">
    <location>
        <position position="325"/>
    </location>
    <ligand>
        <name>substrate</name>
    </ligand>
</feature>
<evidence type="ECO:0000256" key="5">
    <source>
        <dbReference type="ARBA" id="ARBA00022793"/>
    </source>
</evidence>
<dbReference type="Proteomes" id="UP000225277">
    <property type="component" value="Unassembled WGS sequence"/>
</dbReference>
<evidence type="ECO:0000256" key="6">
    <source>
        <dbReference type="ARBA" id="ARBA00022975"/>
    </source>
</evidence>
<evidence type="ECO:0000259" key="12">
    <source>
        <dbReference type="SMART" id="SM00934"/>
    </source>
</evidence>
<protein>
    <recommendedName>
        <fullName evidence="4 10">Orotidine 5'-phosphate decarboxylase</fullName>
        <ecNumber evidence="3 10">4.1.1.23</ecNumber>
    </recommendedName>
</protein>
<evidence type="ECO:0000256" key="10">
    <source>
        <dbReference type="RuleBase" id="RU000512"/>
    </source>
</evidence>
<dbReference type="NCBIfam" id="TIGR01740">
    <property type="entry name" value="pyrF"/>
    <property type="match status" value="2"/>
</dbReference>
<dbReference type="STRING" id="112498.A0A2D3UTL4"/>
<organism evidence="13 14">
    <name type="scientific">Ramularia collo-cygni</name>
    <dbReference type="NCBI Taxonomy" id="112498"/>
    <lineage>
        <taxon>Eukaryota</taxon>
        <taxon>Fungi</taxon>
        <taxon>Dikarya</taxon>
        <taxon>Ascomycota</taxon>
        <taxon>Pezizomycotina</taxon>
        <taxon>Dothideomycetes</taxon>
        <taxon>Dothideomycetidae</taxon>
        <taxon>Mycosphaerellales</taxon>
        <taxon>Mycosphaerellaceae</taxon>
        <taxon>Ramularia</taxon>
    </lineage>
</organism>
<feature type="active site" description="For OMPdecase activity" evidence="8">
    <location>
        <position position="94"/>
    </location>
</feature>
<feature type="active site" description="For OMPdecase activity" evidence="8">
    <location>
        <position position="96"/>
    </location>
</feature>
<dbReference type="GeneID" id="35600800"/>
<evidence type="ECO:0000256" key="1">
    <source>
        <dbReference type="ARBA" id="ARBA00004861"/>
    </source>
</evidence>
<keyword evidence="6 10" id="KW-0665">Pyrimidine biosynthesis</keyword>
<keyword evidence="5 10" id="KW-0210">Decarboxylase</keyword>
<sequence>MHPTLALTYNERSELPNLTPLATYLLRLVHVKRTNLCVSADVTTTKELLQIAEDVGDHICVLKTHADIISDFGEKTIRGLNEISRRKKFIVFEDRKFGDIGSTVQHQYVGGPLTIVRWAPIVNAHIFPGPAIITALAQAAQRAILAYNTSVSTECRASPRSSAVDTWDDPDEDDDDDNYTNGATSGDESETEYEHNGRKHSVVSVSTTISMKSEAISPQPSLRPAISRVSSGDPDDEDEGDDPEALEHLGPPPYFRSLLLLAQMSSANNYFTPEYTSACLKHARENKDFVMGFIAQQTLNQAPDDNFITMTPGVQLQSGGDGLGQQYNTPQKVVSEGGTDIIIVGRGIIAASDRRAAALEYRKQGWQAYRDRVRTARKQRR</sequence>
<dbReference type="AlphaFoldDB" id="A0A2D3UTL4"/>
<keyword evidence="14" id="KW-1185">Reference proteome</keyword>
<dbReference type="EMBL" id="FJUY01000008">
    <property type="protein sequence ID" value="CZT19791.1"/>
    <property type="molecule type" value="Genomic_DNA"/>
</dbReference>
<dbReference type="InterPro" id="IPR014732">
    <property type="entry name" value="OMPdecase"/>
</dbReference>
<dbReference type="GO" id="GO:0004588">
    <property type="term" value="F:orotate phosphoribosyltransferase activity"/>
    <property type="evidence" value="ECO:0007669"/>
    <property type="project" value="TreeGrafter"/>
</dbReference>
<reference evidence="13 14" key="1">
    <citation type="submission" date="2016-03" db="EMBL/GenBank/DDBJ databases">
        <authorList>
            <person name="Ploux O."/>
        </authorList>
    </citation>
    <scope>NUCLEOTIDE SEQUENCE [LARGE SCALE GENOMIC DNA]</scope>
    <source>
        <strain evidence="13 14">URUG2</strain>
    </source>
</reference>
<evidence type="ECO:0000256" key="2">
    <source>
        <dbReference type="ARBA" id="ARBA00011018"/>
    </source>
</evidence>
<evidence type="ECO:0000313" key="13">
    <source>
        <dbReference type="EMBL" id="CZT19791.1"/>
    </source>
</evidence>
<dbReference type="InterPro" id="IPR013785">
    <property type="entry name" value="Aldolase_TIM"/>
</dbReference>
<dbReference type="PANTHER" id="PTHR19278:SF9">
    <property type="entry name" value="URIDINE 5'-MONOPHOSPHATE SYNTHASE"/>
    <property type="match status" value="1"/>
</dbReference>
<feature type="compositionally biased region" description="Polar residues" evidence="11">
    <location>
        <begin position="203"/>
        <end position="220"/>
    </location>
</feature>
<dbReference type="Gene3D" id="3.20.20.70">
    <property type="entry name" value="Aldolase class I"/>
    <property type="match status" value="2"/>
</dbReference>
<gene>
    <name evidence="13" type="ORF">RCC_05647</name>
</gene>
<dbReference type="EC" id="4.1.1.23" evidence="3 10"/>
<dbReference type="UniPathway" id="UPA00070">
    <property type="reaction ID" value="UER00120"/>
</dbReference>
<dbReference type="SUPFAM" id="SSF51366">
    <property type="entry name" value="Ribulose-phoshate binding barrel"/>
    <property type="match status" value="1"/>
</dbReference>
<feature type="compositionally biased region" description="Acidic residues" evidence="11">
    <location>
        <begin position="233"/>
        <end position="244"/>
    </location>
</feature>
<evidence type="ECO:0000256" key="3">
    <source>
        <dbReference type="ARBA" id="ARBA00012321"/>
    </source>
</evidence>
<dbReference type="PROSITE" id="PS00156">
    <property type="entry name" value="OMPDECASE"/>
    <property type="match status" value="1"/>
</dbReference>
<feature type="active site" description="For OMPdecase activity" evidence="8">
    <location>
        <position position="99"/>
    </location>
</feature>
<dbReference type="GO" id="GO:0044205">
    <property type="term" value="P:'de novo' UMP biosynthetic process"/>
    <property type="evidence" value="ECO:0007669"/>
    <property type="project" value="UniProtKB-UniPathway"/>
</dbReference>
<dbReference type="InterPro" id="IPR001754">
    <property type="entry name" value="OMPdeCOase_dom"/>
</dbReference>
<feature type="binding site" evidence="9">
    <location>
        <position position="41"/>
    </location>
    <ligand>
        <name>substrate</name>
    </ligand>
</feature>
<comment type="similarity">
    <text evidence="2 10">Belongs to the OMP decarboxylase family.</text>
</comment>
<name>A0A2D3UTL4_9PEZI</name>
<feature type="binding site" evidence="9">
    <location>
        <position position="345"/>
    </location>
    <ligand>
        <name>substrate</name>
    </ligand>
</feature>
<dbReference type="RefSeq" id="XP_023626681.1">
    <property type="nucleotide sequence ID" value="XM_023770913.1"/>
</dbReference>
<comment type="catalytic activity">
    <reaction evidence="10">
        <text>orotidine 5'-phosphate + H(+) = UMP + CO2</text>
        <dbReference type="Rhea" id="RHEA:11596"/>
        <dbReference type="ChEBI" id="CHEBI:15378"/>
        <dbReference type="ChEBI" id="CHEBI:16526"/>
        <dbReference type="ChEBI" id="CHEBI:57538"/>
        <dbReference type="ChEBI" id="CHEBI:57865"/>
        <dbReference type="EC" id="4.1.1.23"/>
    </reaction>
</comment>